<reference evidence="2" key="1">
    <citation type="submission" date="2019-07" db="EMBL/GenBank/DDBJ databases">
        <authorList>
            <person name="De-Chao Zhang Q."/>
        </authorList>
    </citation>
    <scope>NUCLEOTIDE SEQUENCE</scope>
    <source>
        <strain evidence="2">TP-CH-4</strain>
    </source>
</reference>
<evidence type="ECO:0008006" key="4">
    <source>
        <dbReference type="Google" id="ProtNLM"/>
    </source>
</evidence>
<evidence type="ECO:0000313" key="3">
    <source>
        <dbReference type="Proteomes" id="UP000707206"/>
    </source>
</evidence>
<feature type="region of interest" description="Disordered" evidence="1">
    <location>
        <begin position="325"/>
        <end position="424"/>
    </location>
</feature>
<evidence type="ECO:0000256" key="1">
    <source>
        <dbReference type="SAM" id="MobiDB-lite"/>
    </source>
</evidence>
<gene>
    <name evidence="2" type="ORF">FK220_010900</name>
</gene>
<reference evidence="2" key="2">
    <citation type="submission" date="2020-03" db="EMBL/GenBank/DDBJ databases">
        <title>Flavobacteriaceae bacterium strain TP-CH-4, a member of the family Flavobacteriaceae isolated from a deep-sea seamount.</title>
        <authorList>
            <person name="Zhang D.-C."/>
        </authorList>
    </citation>
    <scope>NUCLEOTIDE SEQUENCE</scope>
    <source>
        <strain evidence="2">TP-CH-4</strain>
    </source>
</reference>
<proteinExistence type="predicted"/>
<comment type="caution">
    <text evidence="2">The sequence shown here is derived from an EMBL/GenBank/DDBJ whole genome shotgun (WGS) entry which is preliminary data.</text>
</comment>
<dbReference type="Proteomes" id="UP000707206">
    <property type="component" value="Unassembled WGS sequence"/>
</dbReference>
<feature type="compositionally biased region" description="Acidic residues" evidence="1">
    <location>
        <begin position="927"/>
        <end position="940"/>
    </location>
</feature>
<dbReference type="EMBL" id="VIKU02000003">
    <property type="protein sequence ID" value="NHF59850.1"/>
    <property type="molecule type" value="Genomic_DNA"/>
</dbReference>
<feature type="compositionally biased region" description="Polar residues" evidence="1">
    <location>
        <begin position="404"/>
        <end position="421"/>
    </location>
</feature>
<dbReference type="Gene3D" id="1.25.10.10">
    <property type="entry name" value="Leucine-rich Repeat Variant"/>
    <property type="match status" value="1"/>
</dbReference>
<dbReference type="SUPFAM" id="SSF48371">
    <property type="entry name" value="ARM repeat"/>
    <property type="match status" value="1"/>
</dbReference>
<keyword evidence="3" id="KW-1185">Reference proteome</keyword>
<name>A0A967E6Q2_9FLAO</name>
<dbReference type="InterPro" id="IPR016024">
    <property type="entry name" value="ARM-type_fold"/>
</dbReference>
<feature type="region of interest" description="Disordered" evidence="1">
    <location>
        <begin position="920"/>
        <end position="963"/>
    </location>
</feature>
<evidence type="ECO:0000313" key="2">
    <source>
        <dbReference type="EMBL" id="NHF59850.1"/>
    </source>
</evidence>
<protein>
    <recommendedName>
        <fullName evidence="4">HEAT repeat domain-containing protein</fullName>
    </recommendedName>
</protein>
<dbReference type="AlphaFoldDB" id="A0A967E6Q2"/>
<dbReference type="InterPro" id="IPR011989">
    <property type="entry name" value="ARM-like"/>
</dbReference>
<feature type="compositionally biased region" description="Basic residues" evidence="1">
    <location>
        <begin position="949"/>
        <end position="963"/>
    </location>
</feature>
<accession>A0A967E6Q2</accession>
<organism evidence="2 3">
    <name type="scientific">Pelagihabitans pacificus</name>
    <dbReference type="NCBI Taxonomy" id="2696054"/>
    <lineage>
        <taxon>Bacteria</taxon>
        <taxon>Pseudomonadati</taxon>
        <taxon>Bacteroidota</taxon>
        <taxon>Flavobacteriia</taxon>
        <taxon>Flavobacteriales</taxon>
        <taxon>Flavobacteriaceae</taxon>
        <taxon>Pelagihabitans</taxon>
    </lineage>
</organism>
<sequence length="963" mass="110900">MKQQISPMISEFIFLEEDATKDEKSSYVNLKVEIREQIKDVFYRKTVTEVLLDLRKDVSGTAQKRLFELFKDLELHKVSYQKLKSWRWETISQGIRELTQMEVVDSYGFITKFINDKRATIRKQAEIAVVTLRHEGINYFLDTTKHRISEWQQLKLMEVIANKDDFLPPSFKVWLTSKNKYVVLFALRLIKHYDQNDANNSIIELVKHKNSRIKREAIDCIKTFHITSALETLKTVFWKCSADIKVIILDTIGELGSSEELDFLNLIENKETHFSVRSKALAAINTISPETILPTEGIVDTSNYRIPEDIKPTKKETMEEYNSLDENQEEIGDDGPHDRALNRESSSLESRSLPTEIEGGEETETAQMETSEIDATVENVSTMTPFLKEERSQASELDEEKELPSTNKTKSKNAVTPGNNTAKHDTKLEMEETNFMNGDENESKPSLEGGTPLFSIDFLPLVVDCNVQNSHGKAPQQPNLMNIEVFFEEIDNGGIPFQEKGKKISPYRFEIAEEDIHFIPLVVDTTEQQEDGTINQEEYLMAMNVVYEEIPAYVRAKEDEVNPLELIVYCEEIKSPQPKKGEINLLDLDVFYEEIKIPELLTPATAASMKEIDVTTLTVIYEEIKGVDLHLPSLFQSKESINIASLEVEFEEVTVAEAKSLDNMEVIFEPVLIEKEITEQELPNWLLEEIASPVTAIPKKEEIKMEGPEWDAKASKMMDDIEYYLKYIPEPKIYQSETAETMQMLDDIDFFGDEREIPLLRELMEIEEKEEARLRIKNIMSRFLGNNPDRLADTKEDLQVQGSNPYSIFEEFFRHCDTESKLILLDEIVAIGDEKEVYFLEQLLEDPEPDIRHKASQALAQLKERMSVPDKTVTRTETTRIQSTASTTVVEYEQLLDEMQIRPPKESDIFDIGFELSENLDDRPESLMDEGNEDQSDPDTESNTSAYKLFKKLTNRKRPRRDG</sequence>
<feature type="compositionally biased region" description="Low complexity" evidence="1">
    <location>
        <begin position="343"/>
        <end position="357"/>
    </location>
</feature>
<dbReference type="RefSeq" id="WP_152574363.1">
    <property type="nucleotide sequence ID" value="NZ_VIKU02000003.1"/>
</dbReference>